<feature type="compositionally biased region" description="Low complexity" evidence="1">
    <location>
        <begin position="50"/>
        <end position="59"/>
    </location>
</feature>
<dbReference type="EMBL" id="JBHMQT010000055">
    <property type="protein sequence ID" value="MFC0865358.1"/>
    <property type="molecule type" value="Genomic_DNA"/>
</dbReference>
<comment type="caution">
    <text evidence="3">The sequence shown here is derived from an EMBL/GenBank/DDBJ whole genome shotgun (WGS) entry which is preliminary data.</text>
</comment>
<feature type="compositionally biased region" description="Pro residues" evidence="1">
    <location>
        <begin position="60"/>
        <end position="76"/>
    </location>
</feature>
<dbReference type="SUPFAM" id="SSF49785">
    <property type="entry name" value="Galactose-binding domain-like"/>
    <property type="match status" value="1"/>
</dbReference>
<dbReference type="RefSeq" id="WP_394303388.1">
    <property type="nucleotide sequence ID" value="NZ_JBHMQT010000055.1"/>
</dbReference>
<evidence type="ECO:0000313" key="3">
    <source>
        <dbReference type="EMBL" id="MFC0865358.1"/>
    </source>
</evidence>
<evidence type="ECO:0000259" key="2">
    <source>
        <dbReference type="SMART" id="SM00776"/>
    </source>
</evidence>
<dbReference type="SMART" id="SM00776">
    <property type="entry name" value="NPCBM"/>
    <property type="match status" value="1"/>
</dbReference>
<keyword evidence="4" id="KW-1185">Reference proteome</keyword>
<reference evidence="3 4" key="1">
    <citation type="submission" date="2024-09" db="EMBL/GenBank/DDBJ databases">
        <authorList>
            <person name="Sun Q."/>
            <person name="Mori K."/>
        </authorList>
    </citation>
    <scope>NUCLEOTIDE SEQUENCE [LARGE SCALE GENOMIC DNA]</scope>
    <source>
        <strain evidence="3 4">TBRC 1851</strain>
    </source>
</reference>
<feature type="domain" description="Glycosyl hydrolase family 98 putative carbohydrate-binding module" evidence="2">
    <location>
        <begin position="83"/>
        <end position="223"/>
    </location>
</feature>
<accession>A0ABV6UB13</accession>
<evidence type="ECO:0000313" key="4">
    <source>
        <dbReference type="Proteomes" id="UP001589870"/>
    </source>
</evidence>
<dbReference type="InterPro" id="IPR008979">
    <property type="entry name" value="Galactose-bd-like_sf"/>
</dbReference>
<sequence length="223" mass="24637">RSDRRRASGHHALRTGWLFTSSHGVTKGLTPDMEISQAAEKTQWATVTVTPATTATATIPPEPSPEPTPTPDPTPAPEWSEPKTPSVYLADLTYGWGEFAGYSRRGAYDINGKTYDRSIGLTLGGVGQTRWTEYLIDGDYRTFEATLGVNDRDAVGSIAEFEIYGDGLLLLRKRVEYAKPVRISVDIRDVMNLQLAVTRIAPFDTYYTRWTRGAVFGDASLTQ</sequence>
<feature type="non-terminal residue" evidence="3">
    <location>
        <position position="1"/>
    </location>
</feature>
<gene>
    <name evidence="3" type="ORF">ACFHYQ_23990</name>
</gene>
<dbReference type="InterPro" id="IPR038637">
    <property type="entry name" value="NPCBM_sf"/>
</dbReference>
<protein>
    <submittedName>
        <fullName evidence="3">NPCBM/NEW2 domain-containing protein</fullName>
    </submittedName>
</protein>
<dbReference type="Pfam" id="PF08305">
    <property type="entry name" value="NPCBM"/>
    <property type="match status" value="1"/>
</dbReference>
<dbReference type="Proteomes" id="UP001589870">
    <property type="component" value="Unassembled WGS sequence"/>
</dbReference>
<name>A0ABV6UB13_9ACTN</name>
<evidence type="ECO:0000256" key="1">
    <source>
        <dbReference type="SAM" id="MobiDB-lite"/>
    </source>
</evidence>
<proteinExistence type="predicted"/>
<dbReference type="InterPro" id="IPR013222">
    <property type="entry name" value="Glyco_hyd_98_carb-bd"/>
</dbReference>
<feature type="region of interest" description="Disordered" evidence="1">
    <location>
        <begin position="50"/>
        <end position="83"/>
    </location>
</feature>
<organism evidence="3 4">
    <name type="scientific">Sphaerimonospora cavernae</name>
    <dbReference type="NCBI Taxonomy" id="1740611"/>
    <lineage>
        <taxon>Bacteria</taxon>
        <taxon>Bacillati</taxon>
        <taxon>Actinomycetota</taxon>
        <taxon>Actinomycetes</taxon>
        <taxon>Streptosporangiales</taxon>
        <taxon>Streptosporangiaceae</taxon>
        <taxon>Sphaerimonospora</taxon>
    </lineage>
</organism>
<dbReference type="Gene3D" id="2.60.120.1060">
    <property type="entry name" value="NPCBM/NEW2 domain"/>
    <property type="match status" value="1"/>
</dbReference>